<reference evidence="2 3" key="1">
    <citation type="submission" date="2016-12" db="EMBL/GenBank/DDBJ databases">
        <title>Genomic Comparison of strains in the 'Actinomyces naeslundii' Group.</title>
        <authorList>
            <person name="Mughal S.R."/>
            <person name="Do T."/>
            <person name="Gilbert S.C."/>
            <person name="Witherden E.A."/>
            <person name="Didelot X."/>
            <person name="Beighton D."/>
        </authorList>
    </citation>
    <scope>NUCLEOTIDE SEQUENCE [LARGE SCALE GENOMIC DNA]</scope>
    <source>
        <strain evidence="2 3">CCUG 33920</strain>
    </source>
</reference>
<protein>
    <submittedName>
        <fullName evidence="2">Uncharacterized protein</fullName>
    </submittedName>
</protein>
<name>A0A1Q8V689_9ACTO</name>
<evidence type="ECO:0000313" key="2">
    <source>
        <dbReference type="EMBL" id="OLO43606.1"/>
    </source>
</evidence>
<dbReference type="AlphaFoldDB" id="A0A1Q8V689"/>
<evidence type="ECO:0000256" key="1">
    <source>
        <dbReference type="SAM" id="SignalP"/>
    </source>
</evidence>
<feature type="signal peptide" evidence="1">
    <location>
        <begin position="1"/>
        <end position="23"/>
    </location>
</feature>
<sequence>MKTVARLSLIALLLTGFAAPASAAPAANPVQQDDSESTFGRPVYYWCVFGMPAPTCDRERSWFFKK</sequence>
<proteinExistence type="predicted"/>
<accession>A0A1Q8V689</accession>
<dbReference type="OrthoDB" id="3259626at2"/>
<organism evidence="2 3">
    <name type="scientific">Actinomyces oris</name>
    <dbReference type="NCBI Taxonomy" id="544580"/>
    <lineage>
        <taxon>Bacteria</taxon>
        <taxon>Bacillati</taxon>
        <taxon>Actinomycetota</taxon>
        <taxon>Actinomycetes</taxon>
        <taxon>Actinomycetales</taxon>
        <taxon>Actinomycetaceae</taxon>
        <taxon>Actinomyces</taxon>
    </lineage>
</organism>
<dbReference type="EMBL" id="MSKJ01000024">
    <property type="protein sequence ID" value="OLO43606.1"/>
    <property type="molecule type" value="Genomic_DNA"/>
</dbReference>
<comment type="caution">
    <text evidence="2">The sequence shown here is derived from an EMBL/GenBank/DDBJ whole genome shotgun (WGS) entry which is preliminary data.</text>
</comment>
<feature type="chain" id="PRO_5012163779" evidence="1">
    <location>
        <begin position="24"/>
        <end position="66"/>
    </location>
</feature>
<dbReference type="Proteomes" id="UP000186857">
    <property type="component" value="Unassembled WGS sequence"/>
</dbReference>
<keyword evidence="1" id="KW-0732">Signal</keyword>
<evidence type="ECO:0000313" key="3">
    <source>
        <dbReference type="Proteomes" id="UP000186857"/>
    </source>
</evidence>
<gene>
    <name evidence="2" type="ORF">BKH29_10150</name>
</gene>